<evidence type="ECO:0000256" key="3">
    <source>
        <dbReference type="ARBA" id="ARBA00022597"/>
    </source>
</evidence>
<proteinExistence type="predicted"/>
<dbReference type="PANTHER" id="PTHR34581:SF2">
    <property type="entry name" value="PTS SYSTEM N,N'-DIACETYLCHITOBIOSE-SPECIFIC EIIB COMPONENT"/>
    <property type="match status" value="1"/>
</dbReference>
<organism evidence="9 10">
    <name type="scientific">Lactobacillus johnsonii N6.2</name>
    <dbReference type="NCBI Taxonomy" id="1408186"/>
    <lineage>
        <taxon>Bacteria</taxon>
        <taxon>Bacillati</taxon>
        <taxon>Bacillota</taxon>
        <taxon>Bacilli</taxon>
        <taxon>Lactobacillales</taxon>
        <taxon>Lactobacillaceae</taxon>
        <taxon>Lactobacillus</taxon>
    </lineage>
</organism>
<dbReference type="GO" id="GO:0016301">
    <property type="term" value="F:kinase activity"/>
    <property type="evidence" value="ECO:0007669"/>
    <property type="project" value="UniProtKB-KW"/>
</dbReference>
<evidence type="ECO:0000256" key="7">
    <source>
        <dbReference type="PROSITE-ProRule" id="PRU00423"/>
    </source>
</evidence>
<evidence type="ECO:0000313" key="9">
    <source>
        <dbReference type="EMBL" id="AHA96913.1"/>
    </source>
</evidence>
<dbReference type="InterPro" id="IPR013012">
    <property type="entry name" value="PTS_EIIB_3"/>
</dbReference>
<dbReference type="EMBL" id="CP006811">
    <property type="protein sequence ID" value="AHA96913.1"/>
    <property type="molecule type" value="Genomic_DNA"/>
</dbReference>
<evidence type="ECO:0000256" key="1">
    <source>
        <dbReference type="ARBA" id="ARBA00022448"/>
    </source>
</evidence>
<name>A0A7D9N572_LACJH</name>
<evidence type="ECO:0000256" key="4">
    <source>
        <dbReference type="ARBA" id="ARBA00022679"/>
    </source>
</evidence>
<protein>
    <submittedName>
        <fullName evidence="9">PTS sugar transporter</fullName>
    </submittedName>
</protein>
<dbReference type="AlphaFoldDB" id="A0A7D9N572"/>
<feature type="modified residue" description="Phosphocysteine; by EIIA" evidence="7">
    <location>
        <position position="9"/>
    </location>
</feature>
<keyword evidence="2" id="KW-0597">Phosphoprotein</keyword>
<dbReference type="PROSITE" id="PS51100">
    <property type="entry name" value="PTS_EIIB_TYPE_3"/>
    <property type="match status" value="1"/>
</dbReference>
<dbReference type="SUPFAM" id="SSF52794">
    <property type="entry name" value="PTS system IIB component-like"/>
    <property type="match status" value="1"/>
</dbReference>
<dbReference type="InterPro" id="IPR036095">
    <property type="entry name" value="PTS_EIIB-like_sf"/>
</dbReference>
<dbReference type="GO" id="GO:0008982">
    <property type="term" value="F:protein-N(PI)-phosphohistidine-sugar phosphotransferase activity"/>
    <property type="evidence" value="ECO:0007669"/>
    <property type="project" value="InterPro"/>
</dbReference>
<evidence type="ECO:0000256" key="5">
    <source>
        <dbReference type="ARBA" id="ARBA00022683"/>
    </source>
</evidence>
<evidence type="ECO:0000259" key="8">
    <source>
        <dbReference type="PROSITE" id="PS51100"/>
    </source>
</evidence>
<sequence length="105" mass="11937">MELILIKFCSLWKTIKRLLIGSINKRSTKVEKKYEIKTVAAAQVEDIIEKDAPDCILIGPQIKYMEEQFKMDANKHNIPLKAIGMQDYGTMNGKNVIAQAERLLG</sequence>
<gene>
    <name evidence="9" type="ORF">T285_02230</name>
</gene>
<reference evidence="9 10" key="1">
    <citation type="journal article" date="2014" name="Genome Announc.">
        <title>Complete Genome Sequences of Lactobacillus johnsonii Strain N6.2 and Lactobacillus reuteri Strain TD1.</title>
        <authorList>
            <person name="Leonard M.T."/>
            <person name="Valladares R.B."/>
            <person name="Ardissone A."/>
            <person name="Gonzalez C.F."/>
            <person name="Lorca G.L."/>
            <person name="Triplett E.W."/>
        </authorList>
    </citation>
    <scope>NUCLEOTIDE SEQUENCE [LARGE SCALE GENOMIC DNA]</scope>
    <source>
        <strain evidence="9 10">N6.2</strain>
    </source>
</reference>
<dbReference type="InterPro" id="IPR051819">
    <property type="entry name" value="PTS_sugar-specific_EIIB"/>
</dbReference>
<dbReference type="Pfam" id="PF02302">
    <property type="entry name" value="PTS_IIB"/>
    <property type="match status" value="1"/>
</dbReference>
<keyword evidence="1" id="KW-0813">Transport</keyword>
<evidence type="ECO:0000313" key="10">
    <source>
        <dbReference type="Proteomes" id="UP000018522"/>
    </source>
</evidence>
<dbReference type="Proteomes" id="UP000018522">
    <property type="component" value="Chromosome"/>
</dbReference>
<dbReference type="GO" id="GO:0009401">
    <property type="term" value="P:phosphoenolpyruvate-dependent sugar phosphotransferase system"/>
    <property type="evidence" value="ECO:0007669"/>
    <property type="project" value="UniProtKB-KW"/>
</dbReference>
<dbReference type="InterPro" id="IPR003501">
    <property type="entry name" value="PTS_EIIB_2/3"/>
</dbReference>
<dbReference type="Gene3D" id="3.40.50.2300">
    <property type="match status" value="1"/>
</dbReference>
<keyword evidence="4" id="KW-0808">Transferase</keyword>
<dbReference type="PANTHER" id="PTHR34581">
    <property type="entry name" value="PTS SYSTEM N,N'-DIACETYLCHITOBIOSE-SPECIFIC EIIB COMPONENT"/>
    <property type="match status" value="1"/>
</dbReference>
<keyword evidence="6" id="KW-0418">Kinase</keyword>
<dbReference type="KEGG" id="ljn:T285_02230"/>
<keyword evidence="3 9" id="KW-0762">Sugar transport</keyword>
<accession>A0A7D9N572</accession>
<evidence type="ECO:0000256" key="2">
    <source>
        <dbReference type="ARBA" id="ARBA00022553"/>
    </source>
</evidence>
<feature type="domain" description="PTS EIIB type-3" evidence="8">
    <location>
        <begin position="2"/>
        <end position="105"/>
    </location>
</feature>
<evidence type="ECO:0000256" key="6">
    <source>
        <dbReference type="ARBA" id="ARBA00022777"/>
    </source>
</evidence>
<keyword evidence="5" id="KW-0598">Phosphotransferase system</keyword>